<dbReference type="PRINTS" id="PR00080">
    <property type="entry name" value="SDRFAMILY"/>
</dbReference>
<keyword evidence="7" id="KW-1185">Reference proteome</keyword>
<dbReference type="PANTHER" id="PTHR43963:SF4">
    <property type="entry name" value="CARBONYL REDUCTASE (NADPH)"/>
    <property type="match status" value="1"/>
</dbReference>
<organism evidence="6 7">
    <name type="scientific">Zophobas morio</name>
    <dbReference type="NCBI Taxonomy" id="2755281"/>
    <lineage>
        <taxon>Eukaryota</taxon>
        <taxon>Metazoa</taxon>
        <taxon>Ecdysozoa</taxon>
        <taxon>Arthropoda</taxon>
        <taxon>Hexapoda</taxon>
        <taxon>Insecta</taxon>
        <taxon>Pterygota</taxon>
        <taxon>Neoptera</taxon>
        <taxon>Endopterygota</taxon>
        <taxon>Coleoptera</taxon>
        <taxon>Polyphaga</taxon>
        <taxon>Cucujiformia</taxon>
        <taxon>Tenebrionidae</taxon>
        <taxon>Zophobas</taxon>
    </lineage>
</organism>
<keyword evidence="3" id="KW-0560">Oxidoreductase</keyword>
<evidence type="ECO:0000313" key="7">
    <source>
        <dbReference type="Proteomes" id="UP001168821"/>
    </source>
</evidence>
<dbReference type="AlphaFoldDB" id="A0AA38I1G8"/>
<name>A0AA38I1G8_9CUCU</name>
<dbReference type="CDD" id="cd05324">
    <property type="entry name" value="carb_red_PTCR-like_SDR_c"/>
    <property type="match status" value="1"/>
</dbReference>
<evidence type="ECO:0000256" key="4">
    <source>
        <dbReference type="ARBA" id="ARBA00026118"/>
    </source>
</evidence>
<dbReference type="InterPro" id="IPR036291">
    <property type="entry name" value="NAD(P)-bd_dom_sf"/>
</dbReference>
<dbReference type="PROSITE" id="PS00061">
    <property type="entry name" value="ADH_SHORT"/>
    <property type="match status" value="1"/>
</dbReference>
<dbReference type="Pfam" id="PF00106">
    <property type="entry name" value="adh_short"/>
    <property type="match status" value="2"/>
</dbReference>
<sequence length="282" mass="30884">MSSSKVAVVTGSNKGIGYAIVQGLCEKFDGVVYLTARDVNRGQEAVAKLNQLGLKPSFHQLEITDESSITKFRDHLVQNHGGIDILINNAAIAFKRTATEPFSEQAVITNSVNYYATLKVCDILFPILKKNAKVIHVSSSEGHLSKIPSATLRSQFNDPSLTVPKLNQLVEKFIQDAKNDKHKEAGWGTSSYAVSKVAVSALTKIQQRNFDQETPNRNISVNSVHPGYIKTDMTGHTGFGTIEEGARAPLFLALEAENLKGQYIWKDGTVAQWDAEKPPAPF</sequence>
<evidence type="ECO:0000256" key="2">
    <source>
        <dbReference type="ARBA" id="ARBA00022857"/>
    </source>
</evidence>
<accession>A0AA38I1G8</accession>
<evidence type="ECO:0000313" key="6">
    <source>
        <dbReference type="EMBL" id="KAJ3647386.1"/>
    </source>
</evidence>
<comment type="similarity">
    <text evidence="1 5">Belongs to the short-chain dehydrogenases/reductases (SDR) family.</text>
</comment>
<dbReference type="InterPro" id="IPR002347">
    <property type="entry name" value="SDR_fam"/>
</dbReference>
<dbReference type="SUPFAM" id="SSF51735">
    <property type="entry name" value="NAD(P)-binding Rossmann-fold domains"/>
    <property type="match status" value="1"/>
</dbReference>
<dbReference type="Proteomes" id="UP001168821">
    <property type="component" value="Unassembled WGS sequence"/>
</dbReference>
<dbReference type="EMBL" id="JALNTZ010000006">
    <property type="protein sequence ID" value="KAJ3647386.1"/>
    <property type="molecule type" value="Genomic_DNA"/>
</dbReference>
<protein>
    <recommendedName>
        <fullName evidence="4">carbonyl reductase (NADPH)</fullName>
        <ecNumber evidence="4">1.1.1.184</ecNumber>
    </recommendedName>
</protein>
<proteinExistence type="inferred from homology"/>
<evidence type="ECO:0000256" key="5">
    <source>
        <dbReference type="RuleBase" id="RU000363"/>
    </source>
</evidence>
<dbReference type="PRINTS" id="PR00081">
    <property type="entry name" value="GDHRDH"/>
</dbReference>
<comment type="caution">
    <text evidence="6">The sequence shown here is derived from an EMBL/GenBank/DDBJ whole genome shotgun (WGS) entry which is preliminary data.</text>
</comment>
<gene>
    <name evidence="6" type="ORF">Zmor_019265</name>
</gene>
<dbReference type="EC" id="1.1.1.184" evidence="4"/>
<dbReference type="InterPro" id="IPR045313">
    <property type="entry name" value="CBR1-like"/>
</dbReference>
<dbReference type="InterPro" id="IPR020904">
    <property type="entry name" value="Sc_DH/Rdtase_CS"/>
</dbReference>
<dbReference type="GO" id="GO:0004090">
    <property type="term" value="F:carbonyl reductase (NADPH) activity"/>
    <property type="evidence" value="ECO:0007669"/>
    <property type="project" value="UniProtKB-EC"/>
</dbReference>
<evidence type="ECO:0000256" key="3">
    <source>
        <dbReference type="ARBA" id="ARBA00023002"/>
    </source>
</evidence>
<reference evidence="6" key="1">
    <citation type="journal article" date="2023" name="G3 (Bethesda)">
        <title>Whole genome assemblies of Zophobas morio and Tenebrio molitor.</title>
        <authorList>
            <person name="Kaur S."/>
            <person name="Stinson S.A."/>
            <person name="diCenzo G.C."/>
        </authorList>
    </citation>
    <scope>NUCLEOTIDE SEQUENCE</scope>
    <source>
        <strain evidence="6">QUZm001</strain>
    </source>
</reference>
<dbReference type="PANTHER" id="PTHR43963">
    <property type="entry name" value="CARBONYL REDUCTASE 1-RELATED"/>
    <property type="match status" value="1"/>
</dbReference>
<keyword evidence="2" id="KW-0521">NADP</keyword>
<dbReference type="Gene3D" id="3.40.50.720">
    <property type="entry name" value="NAD(P)-binding Rossmann-like Domain"/>
    <property type="match status" value="1"/>
</dbReference>
<evidence type="ECO:0000256" key="1">
    <source>
        <dbReference type="ARBA" id="ARBA00006484"/>
    </source>
</evidence>